<dbReference type="SUPFAM" id="SSF56784">
    <property type="entry name" value="HAD-like"/>
    <property type="match status" value="1"/>
</dbReference>
<evidence type="ECO:0000256" key="1">
    <source>
        <dbReference type="ARBA" id="ARBA00022723"/>
    </source>
</evidence>
<dbReference type="InterPro" id="IPR036412">
    <property type="entry name" value="HAD-like_sf"/>
</dbReference>
<evidence type="ECO:0000256" key="3">
    <source>
        <dbReference type="ARBA" id="ARBA00022842"/>
    </source>
</evidence>
<dbReference type="PANTHER" id="PTHR43344:SF13">
    <property type="entry name" value="PHOSPHATASE RV3661-RELATED"/>
    <property type="match status" value="1"/>
</dbReference>
<dbReference type="PANTHER" id="PTHR43344">
    <property type="entry name" value="PHOSPHOSERINE PHOSPHATASE"/>
    <property type="match status" value="1"/>
</dbReference>
<keyword evidence="1" id="KW-0479">Metal-binding</keyword>
<dbReference type="EMBL" id="LAZR01003126">
    <property type="protein sequence ID" value="KKN21692.1"/>
    <property type="molecule type" value="Genomic_DNA"/>
</dbReference>
<dbReference type="NCBIfam" id="TIGR01490">
    <property type="entry name" value="HAD-SF-IB-hyp1"/>
    <property type="match status" value="1"/>
</dbReference>
<proteinExistence type="predicted"/>
<dbReference type="Gene3D" id="3.40.50.1000">
    <property type="entry name" value="HAD superfamily/HAD-like"/>
    <property type="match status" value="1"/>
</dbReference>
<name>A0A0F9PAY0_9ZZZZ</name>
<keyword evidence="2" id="KW-0378">Hydrolase</keyword>
<dbReference type="GO" id="GO:0046872">
    <property type="term" value="F:metal ion binding"/>
    <property type="evidence" value="ECO:0007669"/>
    <property type="project" value="UniProtKB-KW"/>
</dbReference>
<protein>
    <recommendedName>
        <fullName evidence="5">HAD-IB family hydrolase</fullName>
    </recommendedName>
</protein>
<dbReference type="NCBIfam" id="TIGR01488">
    <property type="entry name" value="HAD-SF-IB"/>
    <property type="match status" value="1"/>
</dbReference>
<evidence type="ECO:0008006" key="5">
    <source>
        <dbReference type="Google" id="ProtNLM"/>
    </source>
</evidence>
<dbReference type="Pfam" id="PF12710">
    <property type="entry name" value="HAD"/>
    <property type="match status" value="1"/>
</dbReference>
<gene>
    <name evidence="4" type="ORF">LCGC14_0922720</name>
</gene>
<accession>A0A0F9PAY0</accession>
<dbReference type="Gene3D" id="1.20.1440.100">
    <property type="entry name" value="SG protein - dephosphorylation function"/>
    <property type="match status" value="1"/>
</dbReference>
<keyword evidence="3" id="KW-0460">Magnesium</keyword>
<comment type="caution">
    <text evidence="4">The sequence shown here is derived from an EMBL/GenBank/DDBJ whole genome shotgun (WGS) entry which is preliminary data.</text>
</comment>
<sequence>MKDEDEDFQKKKVAFIDIDGTLIKNMSSERLFFKYLVYKRIVTPRDILRYLKVSLNRFINLEGLQLKENKHYLEGKKVDAIFEIARNFFNEKISSHISKEALREINSLRDKGYTIILLSGTLSFLVDCFKNYCNADLGIGTKLVSDKGVFTGEISGIYAYDKGKVDIVKRLEKKYNIDLKNSYAYANQYTDVKHMRLMGYPIAVNASKRLHLYAKKNNWCITKF</sequence>
<dbReference type="InterPro" id="IPR050582">
    <property type="entry name" value="HAD-like_SerB"/>
</dbReference>
<reference evidence="4" key="1">
    <citation type="journal article" date="2015" name="Nature">
        <title>Complex archaea that bridge the gap between prokaryotes and eukaryotes.</title>
        <authorList>
            <person name="Spang A."/>
            <person name="Saw J.H."/>
            <person name="Jorgensen S.L."/>
            <person name="Zaremba-Niedzwiedzka K."/>
            <person name="Martijn J."/>
            <person name="Lind A.E."/>
            <person name="van Eijk R."/>
            <person name="Schleper C."/>
            <person name="Guy L."/>
            <person name="Ettema T.J."/>
        </authorList>
    </citation>
    <scope>NUCLEOTIDE SEQUENCE</scope>
</reference>
<dbReference type="AlphaFoldDB" id="A0A0F9PAY0"/>
<evidence type="ECO:0000313" key="4">
    <source>
        <dbReference type="EMBL" id="KKN21692.1"/>
    </source>
</evidence>
<dbReference type="InterPro" id="IPR023214">
    <property type="entry name" value="HAD_sf"/>
</dbReference>
<evidence type="ECO:0000256" key="2">
    <source>
        <dbReference type="ARBA" id="ARBA00022801"/>
    </source>
</evidence>
<organism evidence="4">
    <name type="scientific">marine sediment metagenome</name>
    <dbReference type="NCBI Taxonomy" id="412755"/>
    <lineage>
        <taxon>unclassified sequences</taxon>
        <taxon>metagenomes</taxon>
        <taxon>ecological metagenomes</taxon>
    </lineage>
</organism>
<dbReference type="InterPro" id="IPR006385">
    <property type="entry name" value="HAD_hydro_SerB1"/>
</dbReference>
<dbReference type="GO" id="GO:0016787">
    <property type="term" value="F:hydrolase activity"/>
    <property type="evidence" value="ECO:0007669"/>
    <property type="project" value="UniProtKB-KW"/>
</dbReference>